<feature type="region of interest" description="Disordered" evidence="2">
    <location>
        <begin position="709"/>
        <end position="730"/>
    </location>
</feature>
<sequence>MTQSHARRISHAKRCILALVAGVSALSFCSAKGIRSRTPGIVRQATAADWASDWLTQELTKSPVLLISAEGAGLQEAKQSLGRAGVRYDVVDLDRLGSMTPALLQALEAQRPATAPYLFVGGELLPSNFTLESEEWLQKACHQAGADFLEPDESTNLTWTVRSGARWLPPKNVGGRRWYQDEAGMAKYEEEHADPARNLYNELMSGPGGGTALRSRISNAGQQLLRVEAKLDEPDKYGVKKSYPSWGRVDLLLGNVDGFTNYLRSRDTDRVRQAKRGELEPDPTTAGLSQDTLIWVFSLGRKKLMDELDSRQCHHKVISCIDVQSLREALLEELQKEEAYSPTRQGVRPGVIQSLTAEQLKKEREADTNVPLLTVFVDEKSPRYLKFRDELQAAASLLLRAIRIVVVDAMANPSVVKEFATVRFPTLIWMLPGGGAELSREIGVFPASSIVDRTRALVRLKELPEAEVKALAEVGLSRKFRKANFGRPHPQKSASVRSIQGHSKGFWRHGRFQENVRTLWYALNGPYGDAALAITMAEVDSETEEILMRFRAALLARALELGFPKKYSSTEVPDLVAAAMLRVLDLDRSYRLSRHEFCCAVVVQKLAPPAEAPHLFEMLCHGQSGMCGQFHHAANTAVKVDALKWLYTVAARPEDLEALAAEGKAKDEAEKGSGKGKDAKGERVQRLRRVWTETPAVFQRLREEQEKKVEAMLRQKASPEPPDSPRPVAHGAPIHLSLYEDAVRRETARREASEPPSIKPARTHDPEYIDRLAQKPATKEVEEVATSKRPVNRSRLTQLVDERRLWHEDRERQRQAKIDVEMKEWEQAAAQLREEVARKSKVAMAVKKWRQMLAQVVIVAAFAPGLKAPGAAGDDGGVWQLLALAAGSTKVHLRLADEELVSGVKDRARITMAARMKLLVRFKQVEEHWGCGLDELLQDLSPDEPRHGLDGQMKSGAPFHGPSQKAVAGPPVDLPAQFVPFEAPQPRVVPFEAPSAKAGLPCEPEPKAKAKQRSKTPPLVNERNMNGTPPRRGLAAPTQLVPRVLPQQLSAFET</sequence>
<keyword evidence="1" id="KW-0175">Coiled coil</keyword>
<dbReference type="AlphaFoldDB" id="A0AA36MT69"/>
<evidence type="ECO:0000256" key="1">
    <source>
        <dbReference type="SAM" id="Coils"/>
    </source>
</evidence>
<evidence type="ECO:0000313" key="4">
    <source>
        <dbReference type="Proteomes" id="UP001178507"/>
    </source>
</evidence>
<proteinExistence type="predicted"/>
<dbReference type="Gene3D" id="3.40.30.10">
    <property type="entry name" value="Glutaredoxin"/>
    <property type="match status" value="1"/>
</dbReference>
<organism evidence="3 4">
    <name type="scientific">Effrenium voratum</name>
    <dbReference type="NCBI Taxonomy" id="2562239"/>
    <lineage>
        <taxon>Eukaryota</taxon>
        <taxon>Sar</taxon>
        <taxon>Alveolata</taxon>
        <taxon>Dinophyceae</taxon>
        <taxon>Suessiales</taxon>
        <taxon>Symbiodiniaceae</taxon>
        <taxon>Effrenium</taxon>
    </lineage>
</organism>
<dbReference type="Proteomes" id="UP001178507">
    <property type="component" value="Unassembled WGS sequence"/>
</dbReference>
<gene>
    <name evidence="3" type="ORF">EVOR1521_LOCUS10224</name>
</gene>
<comment type="caution">
    <text evidence="3">The sequence shown here is derived from an EMBL/GenBank/DDBJ whole genome shotgun (WGS) entry which is preliminary data.</text>
</comment>
<feature type="compositionally biased region" description="Basic and acidic residues" evidence="2">
    <location>
        <begin position="663"/>
        <end position="685"/>
    </location>
</feature>
<dbReference type="InterPro" id="IPR036249">
    <property type="entry name" value="Thioredoxin-like_sf"/>
</dbReference>
<evidence type="ECO:0000313" key="3">
    <source>
        <dbReference type="EMBL" id="CAJ1382982.1"/>
    </source>
</evidence>
<name>A0AA36MT69_9DINO</name>
<dbReference type="SUPFAM" id="SSF52833">
    <property type="entry name" value="Thioredoxin-like"/>
    <property type="match status" value="1"/>
</dbReference>
<accession>A0AA36MT69</accession>
<feature type="region of interest" description="Disordered" evidence="2">
    <location>
        <begin position="997"/>
        <end position="1040"/>
    </location>
</feature>
<protein>
    <submittedName>
        <fullName evidence="3">Uncharacterized protein</fullName>
    </submittedName>
</protein>
<feature type="coiled-coil region" evidence="1">
    <location>
        <begin position="815"/>
        <end position="842"/>
    </location>
</feature>
<evidence type="ECO:0000256" key="2">
    <source>
        <dbReference type="SAM" id="MobiDB-lite"/>
    </source>
</evidence>
<feature type="region of interest" description="Disordered" evidence="2">
    <location>
        <begin position="662"/>
        <end position="686"/>
    </location>
</feature>
<reference evidence="3" key="1">
    <citation type="submission" date="2023-08" db="EMBL/GenBank/DDBJ databases">
        <authorList>
            <person name="Chen Y."/>
            <person name="Shah S."/>
            <person name="Dougan E. K."/>
            <person name="Thang M."/>
            <person name="Chan C."/>
        </authorList>
    </citation>
    <scope>NUCLEOTIDE SEQUENCE</scope>
</reference>
<dbReference type="EMBL" id="CAUJNA010000968">
    <property type="protein sequence ID" value="CAJ1382982.1"/>
    <property type="molecule type" value="Genomic_DNA"/>
</dbReference>
<feature type="compositionally biased region" description="Basic and acidic residues" evidence="2">
    <location>
        <begin position="744"/>
        <end position="753"/>
    </location>
</feature>
<keyword evidence="4" id="KW-1185">Reference proteome</keyword>
<feature type="region of interest" description="Disordered" evidence="2">
    <location>
        <begin position="744"/>
        <end position="768"/>
    </location>
</feature>